<evidence type="ECO:0000313" key="3">
    <source>
        <dbReference type="Proteomes" id="UP000036176"/>
    </source>
</evidence>
<dbReference type="Proteomes" id="UP000036176">
    <property type="component" value="Unassembled WGS sequence"/>
</dbReference>
<dbReference type="EMBL" id="JYNX01000018">
    <property type="protein sequence ID" value="KMO84230.1"/>
    <property type="molecule type" value="Genomic_DNA"/>
</dbReference>
<sequence length="47" mass="5410">MRVTRRQSADDLGSERRTRRTRKSKRHDGNGIPKLGLWECGIGSGWK</sequence>
<accession>A0A0J6WLJ8</accession>
<dbReference type="AlphaFoldDB" id="A0A0J6WLJ8"/>
<dbReference type="RefSeq" id="WP_157868746.1">
    <property type="nucleotide sequence ID" value="NZ_JYNX01000018.1"/>
</dbReference>
<keyword evidence="3" id="KW-1185">Reference proteome</keyword>
<feature type="region of interest" description="Disordered" evidence="1">
    <location>
        <begin position="1"/>
        <end position="35"/>
    </location>
</feature>
<protein>
    <submittedName>
        <fullName evidence="2">Uncharacterized protein</fullName>
    </submittedName>
</protein>
<evidence type="ECO:0000313" key="2">
    <source>
        <dbReference type="EMBL" id="KMO84230.1"/>
    </source>
</evidence>
<reference evidence="2 3" key="1">
    <citation type="journal article" date="2015" name="Genome Biol. Evol.">
        <title>Characterization of Three Mycobacterium spp. with Potential Use in Bioremediation by Genome Sequencing and Comparative Genomics.</title>
        <authorList>
            <person name="Das S."/>
            <person name="Pettersson B.M."/>
            <person name="Behra P.R."/>
            <person name="Ramesh M."/>
            <person name="Dasgupta S."/>
            <person name="Bhattacharya A."/>
            <person name="Kirsebom L.A."/>
        </authorList>
    </citation>
    <scope>NUCLEOTIDE SEQUENCE [LARGE SCALE GENOMIC DNA]</scope>
    <source>
        <strain evidence="2 3">DSM 44219</strain>
    </source>
</reference>
<comment type="caution">
    <text evidence="2">The sequence shown here is derived from an EMBL/GenBank/DDBJ whole genome shotgun (WGS) entry which is preliminary data.</text>
</comment>
<organism evidence="2 3">
    <name type="scientific">Mycolicibacterium chubuense</name>
    <name type="common">Mycobacterium chubuense</name>
    <dbReference type="NCBI Taxonomy" id="1800"/>
    <lineage>
        <taxon>Bacteria</taxon>
        <taxon>Bacillati</taxon>
        <taxon>Actinomycetota</taxon>
        <taxon>Actinomycetes</taxon>
        <taxon>Mycobacteriales</taxon>
        <taxon>Mycobacteriaceae</taxon>
        <taxon>Mycolicibacterium</taxon>
    </lineage>
</organism>
<feature type="compositionally biased region" description="Basic and acidic residues" evidence="1">
    <location>
        <begin position="7"/>
        <end position="16"/>
    </location>
</feature>
<dbReference type="PATRIC" id="fig|1800.3.peg.826"/>
<proteinExistence type="predicted"/>
<name>A0A0J6WLJ8_MYCCU</name>
<feature type="compositionally biased region" description="Basic residues" evidence="1">
    <location>
        <begin position="17"/>
        <end position="26"/>
    </location>
</feature>
<gene>
    <name evidence="2" type="ORF">MCHUDSM44219_00822</name>
</gene>
<evidence type="ECO:0000256" key="1">
    <source>
        <dbReference type="SAM" id="MobiDB-lite"/>
    </source>
</evidence>